<protein>
    <recommendedName>
        <fullName evidence="2">Inner membrane protein YgaP-like transmembrane domain-containing protein</fullName>
    </recommendedName>
</protein>
<name>A0ABM8FBW4_9GAMM</name>
<dbReference type="RefSeq" id="WP_265727310.1">
    <property type="nucleotide sequence ID" value="NZ_AP027271.1"/>
</dbReference>
<reference evidence="3 4" key="1">
    <citation type="submission" date="2023-01" db="EMBL/GenBank/DDBJ databases">
        <title>Complete genome sequence of Marinomonas pontica strain 200518_36.</title>
        <authorList>
            <person name="Ueki S."/>
            <person name="Gajardo G."/>
            <person name="Maruyama F."/>
        </authorList>
    </citation>
    <scope>NUCLEOTIDE SEQUENCE [LARGE SCALE GENOMIC DNA]</scope>
    <source>
        <strain evidence="3 4">200518_36</strain>
    </source>
</reference>
<feature type="domain" description="Inner membrane protein YgaP-like transmembrane" evidence="2">
    <location>
        <begin position="1"/>
        <end position="70"/>
    </location>
</feature>
<evidence type="ECO:0000313" key="3">
    <source>
        <dbReference type="EMBL" id="BDX01833.1"/>
    </source>
</evidence>
<keyword evidence="1" id="KW-0472">Membrane</keyword>
<dbReference type="EMBL" id="AP027271">
    <property type="protein sequence ID" value="BDX01833.1"/>
    <property type="molecule type" value="Genomic_DNA"/>
</dbReference>
<dbReference type="Proteomes" id="UP001307608">
    <property type="component" value="Chromosome"/>
</dbReference>
<organism evidence="3 4">
    <name type="scientific">Marinomonas pontica</name>
    <dbReference type="NCBI Taxonomy" id="264739"/>
    <lineage>
        <taxon>Bacteria</taxon>
        <taxon>Pseudomonadati</taxon>
        <taxon>Pseudomonadota</taxon>
        <taxon>Gammaproteobacteria</taxon>
        <taxon>Oceanospirillales</taxon>
        <taxon>Oceanospirillaceae</taxon>
        <taxon>Marinomonas</taxon>
    </lineage>
</organism>
<sequence length="72" mass="8114">MKKNLNSLDRIIRGVVGIVFTGFALFNGEYLQEPILEVLLGVFGALNLISLFFGWCPVYHLAGINTYKKKHD</sequence>
<keyword evidence="1" id="KW-0812">Transmembrane</keyword>
<evidence type="ECO:0000256" key="1">
    <source>
        <dbReference type="SAM" id="Phobius"/>
    </source>
</evidence>
<gene>
    <name evidence="3" type="ORF">MACH16_05810</name>
</gene>
<keyword evidence="4" id="KW-1185">Reference proteome</keyword>
<feature type="transmembrane region" description="Helical" evidence="1">
    <location>
        <begin position="38"/>
        <end position="62"/>
    </location>
</feature>
<evidence type="ECO:0000259" key="2">
    <source>
        <dbReference type="Pfam" id="PF11127"/>
    </source>
</evidence>
<dbReference type="Pfam" id="PF11127">
    <property type="entry name" value="YgaP-like_TM"/>
    <property type="match status" value="1"/>
</dbReference>
<evidence type="ECO:0000313" key="4">
    <source>
        <dbReference type="Proteomes" id="UP001307608"/>
    </source>
</evidence>
<accession>A0ABM8FBW4</accession>
<dbReference type="InterPro" id="IPR021309">
    <property type="entry name" value="YgaP-like_TM"/>
</dbReference>
<proteinExistence type="predicted"/>
<feature type="transmembrane region" description="Helical" evidence="1">
    <location>
        <begin position="12"/>
        <end position="32"/>
    </location>
</feature>
<keyword evidence="1" id="KW-1133">Transmembrane helix</keyword>